<sequence>MHHPIPQTDFKEKRNNSFQSKKRRTKFQIESASHDSAVHQGRIEDGQYVLLLVFDRTSPPPLNSSTLQS</sequence>
<proteinExistence type="predicted"/>
<gene>
    <name evidence="2" type="ORF">TNCT_142041</name>
</gene>
<evidence type="ECO:0000256" key="1">
    <source>
        <dbReference type="SAM" id="MobiDB-lite"/>
    </source>
</evidence>
<accession>A0A8X6IH96</accession>
<dbReference type="Proteomes" id="UP000887116">
    <property type="component" value="Unassembled WGS sequence"/>
</dbReference>
<name>A0A8X6IH96_TRICU</name>
<protein>
    <submittedName>
        <fullName evidence="2">Uncharacterized protein</fullName>
    </submittedName>
</protein>
<organism evidence="2 3">
    <name type="scientific">Trichonephila clavata</name>
    <name type="common">Joro spider</name>
    <name type="synonym">Nephila clavata</name>
    <dbReference type="NCBI Taxonomy" id="2740835"/>
    <lineage>
        <taxon>Eukaryota</taxon>
        <taxon>Metazoa</taxon>
        <taxon>Ecdysozoa</taxon>
        <taxon>Arthropoda</taxon>
        <taxon>Chelicerata</taxon>
        <taxon>Arachnida</taxon>
        <taxon>Araneae</taxon>
        <taxon>Araneomorphae</taxon>
        <taxon>Entelegynae</taxon>
        <taxon>Araneoidea</taxon>
        <taxon>Nephilidae</taxon>
        <taxon>Trichonephila</taxon>
    </lineage>
</organism>
<evidence type="ECO:0000313" key="2">
    <source>
        <dbReference type="EMBL" id="GFR04710.1"/>
    </source>
</evidence>
<feature type="region of interest" description="Disordered" evidence="1">
    <location>
        <begin position="1"/>
        <end position="38"/>
    </location>
</feature>
<keyword evidence="3" id="KW-1185">Reference proteome</keyword>
<evidence type="ECO:0000313" key="3">
    <source>
        <dbReference type="Proteomes" id="UP000887116"/>
    </source>
</evidence>
<reference evidence="2" key="1">
    <citation type="submission" date="2020-07" db="EMBL/GenBank/DDBJ databases">
        <title>Multicomponent nature underlies the extraordinary mechanical properties of spider dragline silk.</title>
        <authorList>
            <person name="Kono N."/>
            <person name="Nakamura H."/>
            <person name="Mori M."/>
            <person name="Yoshida Y."/>
            <person name="Ohtoshi R."/>
            <person name="Malay A.D."/>
            <person name="Moran D.A.P."/>
            <person name="Tomita M."/>
            <person name="Numata K."/>
            <person name="Arakawa K."/>
        </authorList>
    </citation>
    <scope>NUCLEOTIDE SEQUENCE</scope>
</reference>
<dbReference type="EMBL" id="BMAO01015853">
    <property type="protein sequence ID" value="GFR04710.1"/>
    <property type="molecule type" value="Genomic_DNA"/>
</dbReference>
<comment type="caution">
    <text evidence="2">The sequence shown here is derived from an EMBL/GenBank/DDBJ whole genome shotgun (WGS) entry which is preliminary data.</text>
</comment>
<dbReference type="AlphaFoldDB" id="A0A8X6IH96"/>